<dbReference type="PANTHER" id="PTHR43611:SF3">
    <property type="entry name" value="FLAVIN MONONUCLEOTIDE HYDROLASE 1, CHLOROPLATIC"/>
    <property type="match status" value="1"/>
</dbReference>
<sequence>MTLPMTEAGGRVLLLDVDGVLVTPPEMFGQRLFRDHPEVAAEFFSGPFVDASCGRLDLRDVLPPYLERFGYADTLEQFLLEWFGSENHPNLPILTAVRELRALGWPTFLATNQERHRVRYLLEEMKLGELVDGEFSSASIGARKPDAPYFVEVTRRLNIPPAQIMFWDDVQANVDAAAGAGWQAHLFMDAAQFRAVMELPLSAQPSI</sequence>
<dbReference type="NCBIfam" id="TIGR01509">
    <property type="entry name" value="HAD-SF-IA-v3"/>
    <property type="match status" value="1"/>
</dbReference>
<dbReference type="InterPro" id="IPR023214">
    <property type="entry name" value="HAD_sf"/>
</dbReference>
<evidence type="ECO:0000313" key="2">
    <source>
        <dbReference type="Proteomes" id="UP001060261"/>
    </source>
</evidence>
<evidence type="ECO:0000313" key="1">
    <source>
        <dbReference type="EMBL" id="UWX64463.1"/>
    </source>
</evidence>
<dbReference type="EMBL" id="CP104213">
    <property type="protein sequence ID" value="UWX64463.1"/>
    <property type="molecule type" value="Genomic_DNA"/>
</dbReference>
<dbReference type="Pfam" id="PF00702">
    <property type="entry name" value="Hydrolase"/>
    <property type="match status" value="1"/>
</dbReference>
<dbReference type="RefSeq" id="WP_260560737.1">
    <property type="nucleotide sequence ID" value="NZ_BAABEC010000076.1"/>
</dbReference>
<accession>A0ABY5YL04</accession>
<protein>
    <submittedName>
        <fullName evidence="1">HAD-IA family hydrolase</fullName>
    </submittedName>
</protein>
<gene>
    <name evidence="1" type="ORF">N0D28_01985</name>
</gene>
<name>A0ABY5YL04_9DEIO</name>
<dbReference type="InterPro" id="IPR006439">
    <property type="entry name" value="HAD-SF_hydro_IA"/>
</dbReference>
<proteinExistence type="predicted"/>
<dbReference type="InterPro" id="IPR036412">
    <property type="entry name" value="HAD-like_sf"/>
</dbReference>
<keyword evidence="1" id="KW-0378">Hydrolase</keyword>
<reference evidence="1" key="1">
    <citation type="submission" date="2022-09" db="EMBL/GenBank/DDBJ databases">
        <title>genome sequence of Deinococcus rubellus.</title>
        <authorList>
            <person name="Srinivasan S."/>
        </authorList>
    </citation>
    <scope>NUCLEOTIDE SEQUENCE</scope>
    <source>
        <strain evidence="1">Ant6</strain>
    </source>
</reference>
<dbReference type="PANTHER" id="PTHR43611">
    <property type="entry name" value="ALPHA-D-GLUCOSE 1-PHOSPHATE PHOSPHATASE"/>
    <property type="match status" value="1"/>
</dbReference>
<dbReference type="SUPFAM" id="SSF56784">
    <property type="entry name" value="HAD-like"/>
    <property type="match status" value="1"/>
</dbReference>
<dbReference type="SFLD" id="SFLDS00003">
    <property type="entry name" value="Haloacid_Dehalogenase"/>
    <property type="match status" value="1"/>
</dbReference>
<dbReference type="SFLD" id="SFLDG01129">
    <property type="entry name" value="C1.5:_HAD__Beta-PGM__Phosphata"/>
    <property type="match status" value="1"/>
</dbReference>
<dbReference type="GO" id="GO:0016787">
    <property type="term" value="F:hydrolase activity"/>
    <property type="evidence" value="ECO:0007669"/>
    <property type="project" value="UniProtKB-KW"/>
</dbReference>
<organism evidence="1 2">
    <name type="scientific">Deinococcus rubellus</name>
    <dbReference type="NCBI Taxonomy" id="1889240"/>
    <lineage>
        <taxon>Bacteria</taxon>
        <taxon>Thermotogati</taxon>
        <taxon>Deinococcota</taxon>
        <taxon>Deinococci</taxon>
        <taxon>Deinococcales</taxon>
        <taxon>Deinococcaceae</taxon>
        <taxon>Deinococcus</taxon>
    </lineage>
</organism>
<dbReference type="Gene3D" id="3.40.50.1000">
    <property type="entry name" value="HAD superfamily/HAD-like"/>
    <property type="match status" value="1"/>
</dbReference>
<keyword evidence="2" id="KW-1185">Reference proteome</keyword>
<dbReference type="Proteomes" id="UP001060261">
    <property type="component" value="Chromosome"/>
</dbReference>